<dbReference type="PROSITE" id="PS51372">
    <property type="entry name" value="PRD_2"/>
    <property type="match status" value="1"/>
</dbReference>
<dbReference type="AlphaFoldDB" id="C2K0U1"/>
<dbReference type="PANTHER" id="PTHR30185:SF9">
    <property type="entry name" value="MANNITOL-SPECIFIC PHOSPHOTRANSFERASE ENZYME IIA COMPONENT"/>
    <property type="match status" value="1"/>
</dbReference>
<keyword evidence="1" id="KW-0808">Transferase</keyword>
<evidence type="ECO:0000256" key="4">
    <source>
        <dbReference type="ARBA" id="ARBA00023159"/>
    </source>
</evidence>
<dbReference type="Gene3D" id="1.10.1790.10">
    <property type="entry name" value="PRD domain"/>
    <property type="match status" value="1"/>
</dbReference>
<feature type="domain" description="PTS EIIA type-2" evidence="6">
    <location>
        <begin position="569"/>
        <end position="714"/>
    </location>
</feature>
<keyword evidence="3" id="KW-0805">Transcription regulation</keyword>
<organism evidence="8 9">
    <name type="scientific">Lacticaseibacillus rhamnosus (strain LMS2-1)</name>
    <dbReference type="NCBI Taxonomy" id="525361"/>
    <lineage>
        <taxon>Bacteria</taxon>
        <taxon>Bacillati</taxon>
        <taxon>Bacillota</taxon>
        <taxon>Bacilli</taxon>
        <taxon>Lactobacillales</taxon>
        <taxon>Lactobacillaceae</taxon>
        <taxon>Lacticaseibacillus</taxon>
    </lineage>
</organism>
<gene>
    <name evidence="8" type="ORF">HMPREF0539_2776</name>
</gene>
<keyword evidence="9" id="KW-1185">Reference proteome</keyword>
<dbReference type="InterPro" id="IPR011608">
    <property type="entry name" value="PRD"/>
</dbReference>
<dbReference type="InterPro" id="IPR016152">
    <property type="entry name" value="PTrfase/Anion_transptr"/>
</dbReference>
<proteinExistence type="predicted"/>
<dbReference type="SUPFAM" id="SSF55804">
    <property type="entry name" value="Phoshotransferase/anion transport protein"/>
    <property type="match status" value="1"/>
</dbReference>
<dbReference type="InterPro" id="IPR036390">
    <property type="entry name" value="WH_DNA-bd_sf"/>
</dbReference>
<keyword evidence="2" id="KW-0677">Repeat</keyword>
<keyword evidence="4" id="KW-0010">Activator</keyword>
<dbReference type="Gene3D" id="1.10.10.10">
    <property type="entry name" value="Winged helix-like DNA-binding domain superfamily/Winged helix DNA-binding domain"/>
    <property type="match status" value="1"/>
</dbReference>
<sequence>MTRFGRQLNKALGLGKIGLAFFALGKEEEWMLDIKQLQIIDTMIQNPILTKTRLSEELDFTNRQIDYAIEKLNQQLVDNKMPQIDVDGAYINVPSESYQYLLNLRASENLTALSGYVLSNSERQLFLALLLACHKGYLALIHLQDYLQVSQSTISKDLRVLEQRLLNFQLRIHYDRRSGYRLEGSEDKIRSFMIKLVSKQLFKNHADLLTTCAQLIQQVDVSAKLTQISKLAHASEIDFVENRFLEFGYIFIFMLARLRIKKDYLPARAQKMNIQSTREYELAESLLNNEGIHNITATEYLTTIILCLSIGGLENMRADRNIFSVTNQFVQRFSDVSGIVFADNHKVTRQMFTHFRSMYYRLQFGYPITNPLTEQVIENYGEVFTLVAQAIQTFEDILGKVPDDEIAFLTIHLISFIYTSDNSKNDYVTAVIVCPNGIGSSALAYLQLTSLFPNIKFLKPFRYADLDSHLADADLIFSTFYRSELFAKGKPCFIIKPIMSAEEKYNLIQEFNTRMSSSTLTIPTLNSVMEIVARTVKNTKQLGQIRRELDVNLFKPKVHQENMKLTLIDVLEEEDIQLGVKVDTPEEAIRIAAKPLKAKGAINQHYVEKMISPDDGHSLDAYIISPGVALPHTDPKNGAQRVAIGITTLEKPVFFSQAKSEKVKFIFVLSAVNPTDHLMVLQDLMDLLGDANFMKLLADKKTDSRKVMQYLREKKVKQS</sequence>
<dbReference type="PANTHER" id="PTHR30185">
    <property type="entry name" value="CRYPTIC BETA-GLUCOSIDE BGL OPERON ANTITERMINATOR"/>
    <property type="match status" value="1"/>
</dbReference>
<dbReference type="InterPro" id="IPR002178">
    <property type="entry name" value="PTS_EIIA_type-2_dom"/>
</dbReference>
<dbReference type="CDD" id="cd05568">
    <property type="entry name" value="PTS_IIB_bgl_like"/>
    <property type="match status" value="1"/>
</dbReference>
<dbReference type="CDD" id="cd00211">
    <property type="entry name" value="PTS_IIA_fru"/>
    <property type="match status" value="1"/>
</dbReference>
<dbReference type="EMBL" id="ACIZ01000112">
    <property type="protein sequence ID" value="EEN79117.1"/>
    <property type="molecule type" value="Genomic_DNA"/>
</dbReference>
<feature type="domain" description="PRD" evidence="7">
    <location>
        <begin position="317"/>
        <end position="423"/>
    </location>
</feature>
<dbReference type="HOGENOM" id="CLU_013442_1_0_9"/>
<dbReference type="Pfam" id="PF00874">
    <property type="entry name" value="PRD"/>
    <property type="match status" value="1"/>
</dbReference>
<dbReference type="InterPro" id="IPR036634">
    <property type="entry name" value="PRD_sf"/>
</dbReference>
<dbReference type="SUPFAM" id="SSF46785">
    <property type="entry name" value="Winged helix' DNA-binding domain"/>
    <property type="match status" value="1"/>
</dbReference>
<dbReference type="InterPro" id="IPR007737">
    <property type="entry name" value="Mga_HTH"/>
</dbReference>
<evidence type="ECO:0000313" key="8">
    <source>
        <dbReference type="EMBL" id="EEN79117.1"/>
    </source>
</evidence>
<dbReference type="InterPro" id="IPR036388">
    <property type="entry name" value="WH-like_DNA-bd_sf"/>
</dbReference>
<dbReference type="PROSITE" id="PS51094">
    <property type="entry name" value="PTS_EIIA_TYPE_2"/>
    <property type="match status" value="1"/>
</dbReference>
<name>C2K0U1_LACRM</name>
<dbReference type="InterPro" id="IPR036095">
    <property type="entry name" value="PTS_EIIB-like_sf"/>
</dbReference>
<evidence type="ECO:0000259" key="7">
    <source>
        <dbReference type="PROSITE" id="PS51372"/>
    </source>
</evidence>
<evidence type="ECO:0000256" key="3">
    <source>
        <dbReference type="ARBA" id="ARBA00023015"/>
    </source>
</evidence>
<dbReference type="SUPFAM" id="SSF63520">
    <property type="entry name" value="PTS-regulatory domain, PRD"/>
    <property type="match status" value="1"/>
</dbReference>
<dbReference type="GO" id="GO:0009401">
    <property type="term" value="P:phosphoenolpyruvate-dependent sugar phosphotransferase system"/>
    <property type="evidence" value="ECO:0007669"/>
    <property type="project" value="InterPro"/>
</dbReference>
<evidence type="ECO:0000256" key="2">
    <source>
        <dbReference type="ARBA" id="ARBA00022737"/>
    </source>
</evidence>
<evidence type="ECO:0000259" key="6">
    <source>
        <dbReference type="PROSITE" id="PS51094"/>
    </source>
</evidence>
<evidence type="ECO:0000313" key="9">
    <source>
        <dbReference type="Proteomes" id="UP000004525"/>
    </source>
</evidence>
<dbReference type="Gene3D" id="3.40.930.10">
    <property type="entry name" value="Mannitol-specific EII, Chain A"/>
    <property type="match status" value="1"/>
</dbReference>
<dbReference type="InterPro" id="IPR050661">
    <property type="entry name" value="BglG_antiterminators"/>
</dbReference>
<protein>
    <submittedName>
        <fullName evidence="8">PRD domain protein</fullName>
    </submittedName>
</protein>
<dbReference type="Pfam" id="PF00359">
    <property type="entry name" value="PTS_EIIA_2"/>
    <property type="match status" value="1"/>
</dbReference>
<keyword evidence="5" id="KW-0804">Transcription</keyword>
<dbReference type="SUPFAM" id="SSF52794">
    <property type="entry name" value="PTS system IIB component-like"/>
    <property type="match status" value="1"/>
</dbReference>
<dbReference type="GO" id="GO:0006355">
    <property type="term" value="P:regulation of DNA-templated transcription"/>
    <property type="evidence" value="ECO:0007669"/>
    <property type="project" value="InterPro"/>
</dbReference>
<evidence type="ECO:0000256" key="1">
    <source>
        <dbReference type="ARBA" id="ARBA00022679"/>
    </source>
</evidence>
<accession>C2K0U1</accession>
<evidence type="ECO:0000256" key="5">
    <source>
        <dbReference type="ARBA" id="ARBA00023163"/>
    </source>
</evidence>
<dbReference type="Pfam" id="PF05043">
    <property type="entry name" value="Mga"/>
    <property type="match status" value="1"/>
</dbReference>
<reference evidence="8" key="1">
    <citation type="submission" date="2009-01" db="EMBL/GenBank/DDBJ databases">
        <authorList>
            <person name="Qin X."/>
            <person name="Bachman B."/>
            <person name="Battles P."/>
            <person name="Bell A."/>
            <person name="Bess C."/>
            <person name="Bickham C."/>
            <person name="Chaboub L."/>
            <person name="Chen D."/>
            <person name="Coyle M."/>
            <person name="Deiros D.R."/>
            <person name="Dinh H."/>
            <person name="Forbes L."/>
            <person name="Fowler G."/>
            <person name="Francisco L."/>
            <person name="Fu Q."/>
            <person name="Gubbala S."/>
            <person name="Hale W."/>
            <person name="Han Y."/>
            <person name="Hemphill L."/>
            <person name="Highlander S.K."/>
            <person name="Hirani K."/>
            <person name="Hogues M."/>
            <person name="Jackson L."/>
            <person name="Jakkamsetti A."/>
            <person name="Javaid M."/>
            <person name="Jiang H."/>
            <person name="Korchina V."/>
            <person name="Kovar C."/>
            <person name="Lara F."/>
            <person name="Lee S."/>
            <person name="Mata R."/>
            <person name="Mathew T."/>
            <person name="Moen C."/>
            <person name="Morales K."/>
            <person name="Munidasa M."/>
            <person name="Nazareth L."/>
            <person name="Ngo R."/>
            <person name="Nguyen L."/>
            <person name="Okwuonu G."/>
            <person name="Ongeri F."/>
            <person name="Patil S."/>
            <person name="Petrosino J."/>
            <person name="Pham C."/>
            <person name="Pham P."/>
            <person name="Pu L.-L."/>
            <person name="Puazo M."/>
            <person name="Raj R."/>
            <person name="Reid J."/>
            <person name="Rouhana J."/>
            <person name="Saada N."/>
            <person name="Shang Y."/>
            <person name="Simmons D."/>
            <person name="Thornton R."/>
            <person name="Warren J."/>
            <person name="Weissenberger G."/>
            <person name="Zhang J."/>
            <person name="Zhang L."/>
            <person name="Zhou C."/>
            <person name="Zhu D."/>
            <person name="Muzny D."/>
            <person name="Worley K."/>
            <person name="Gibbs R."/>
        </authorList>
    </citation>
    <scope>NUCLEOTIDE SEQUENCE [LARGE SCALE GENOMIC DNA]</scope>
    <source>
        <strain evidence="8">LMS2-1</strain>
    </source>
</reference>
<comment type="caution">
    <text evidence="8">The sequence shown here is derived from an EMBL/GenBank/DDBJ whole genome shotgun (WGS) entry which is preliminary data.</text>
</comment>
<dbReference type="GO" id="GO:0008982">
    <property type="term" value="F:protein-N(PI)-phosphohistidine-sugar phosphotransferase activity"/>
    <property type="evidence" value="ECO:0007669"/>
    <property type="project" value="InterPro"/>
</dbReference>
<dbReference type="Proteomes" id="UP000004525">
    <property type="component" value="Unassembled WGS sequence"/>
</dbReference>